<evidence type="ECO:0000313" key="1">
    <source>
        <dbReference type="EMBL" id="JAD79557.1"/>
    </source>
</evidence>
<dbReference type="EMBL" id="GBRH01218338">
    <property type="protein sequence ID" value="JAD79557.1"/>
    <property type="molecule type" value="Transcribed_RNA"/>
</dbReference>
<reference evidence="1" key="2">
    <citation type="journal article" date="2015" name="Data Brief">
        <title>Shoot transcriptome of the giant reed, Arundo donax.</title>
        <authorList>
            <person name="Barrero R.A."/>
            <person name="Guerrero F.D."/>
            <person name="Moolhuijzen P."/>
            <person name="Goolsby J.A."/>
            <person name="Tidwell J."/>
            <person name="Bellgard S.E."/>
            <person name="Bellgard M.I."/>
        </authorList>
    </citation>
    <scope>NUCLEOTIDE SEQUENCE</scope>
    <source>
        <tissue evidence="1">Shoot tissue taken approximately 20 cm above the soil surface</tissue>
    </source>
</reference>
<name>A0A0A9D750_ARUDO</name>
<proteinExistence type="predicted"/>
<dbReference type="AlphaFoldDB" id="A0A0A9D750"/>
<sequence length="92" mass="10326">MTKKFNNMSTPRVILTALSSFGISYNPNNFFSSHMPSFGKVAIQTPWFYPRFGNAHILVLPKFGKTRDGNKPNSPYIPFLTVVAVSQSTQKI</sequence>
<organism evidence="1">
    <name type="scientific">Arundo donax</name>
    <name type="common">Giant reed</name>
    <name type="synonym">Donax arundinaceus</name>
    <dbReference type="NCBI Taxonomy" id="35708"/>
    <lineage>
        <taxon>Eukaryota</taxon>
        <taxon>Viridiplantae</taxon>
        <taxon>Streptophyta</taxon>
        <taxon>Embryophyta</taxon>
        <taxon>Tracheophyta</taxon>
        <taxon>Spermatophyta</taxon>
        <taxon>Magnoliopsida</taxon>
        <taxon>Liliopsida</taxon>
        <taxon>Poales</taxon>
        <taxon>Poaceae</taxon>
        <taxon>PACMAD clade</taxon>
        <taxon>Arundinoideae</taxon>
        <taxon>Arundineae</taxon>
        <taxon>Arundo</taxon>
    </lineage>
</organism>
<accession>A0A0A9D750</accession>
<reference evidence="1" key="1">
    <citation type="submission" date="2014-09" db="EMBL/GenBank/DDBJ databases">
        <authorList>
            <person name="Magalhaes I.L.F."/>
            <person name="Oliveira U."/>
            <person name="Santos F.R."/>
            <person name="Vidigal T.H.D.A."/>
            <person name="Brescovit A.D."/>
            <person name="Santos A.J."/>
        </authorList>
    </citation>
    <scope>NUCLEOTIDE SEQUENCE</scope>
    <source>
        <tissue evidence="1">Shoot tissue taken approximately 20 cm above the soil surface</tissue>
    </source>
</reference>
<protein>
    <submittedName>
        <fullName evidence="1">Uncharacterized protein</fullName>
    </submittedName>
</protein>